<evidence type="ECO:0000313" key="1">
    <source>
        <dbReference type="EMBL" id="KAJ8968607.1"/>
    </source>
</evidence>
<reference evidence="1" key="1">
    <citation type="journal article" date="2023" name="Insect Mol. Biol.">
        <title>Genome sequencing provides insights into the evolution of gene families encoding plant cell wall-degrading enzymes in longhorned beetles.</title>
        <authorList>
            <person name="Shin N.R."/>
            <person name="Okamura Y."/>
            <person name="Kirsch R."/>
            <person name="Pauchet Y."/>
        </authorList>
    </citation>
    <scope>NUCLEOTIDE SEQUENCE</scope>
    <source>
        <strain evidence="1">MMC_N1</strain>
    </source>
</reference>
<protein>
    <submittedName>
        <fullName evidence="1">Uncharacterized protein</fullName>
    </submittedName>
</protein>
<keyword evidence="2" id="KW-1185">Reference proteome</keyword>
<dbReference type="Proteomes" id="UP001162164">
    <property type="component" value="Unassembled WGS sequence"/>
</dbReference>
<sequence>MKNNPQMYSVRSVT</sequence>
<dbReference type="EMBL" id="JAPWTJ010001960">
    <property type="protein sequence ID" value="KAJ8968607.1"/>
    <property type="molecule type" value="Genomic_DNA"/>
</dbReference>
<organism evidence="1 2">
    <name type="scientific">Molorchus minor</name>
    <dbReference type="NCBI Taxonomy" id="1323400"/>
    <lineage>
        <taxon>Eukaryota</taxon>
        <taxon>Metazoa</taxon>
        <taxon>Ecdysozoa</taxon>
        <taxon>Arthropoda</taxon>
        <taxon>Hexapoda</taxon>
        <taxon>Insecta</taxon>
        <taxon>Pterygota</taxon>
        <taxon>Neoptera</taxon>
        <taxon>Endopterygota</taxon>
        <taxon>Coleoptera</taxon>
        <taxon>Polyphaga</taxon>
        <taxon>Cucujiformia</taxon>
        <taxon>Chrysomeloidea</taxon>
        <taxon>Cerambycidae</taxon>
        <taxon>Lamiinae</taxon>
        <taxon>Monochamini</taxon>
        <taxon>Molorchus</taxon>
    </lineage>
</organism>
<accession>A0ABQ9IXT6</accession>
<name>A0ABQ9IXT6_9CUCU</name>
<comment type="caution">
    <text evidence="1">The sequence shown here is derived from an EMBL/GenBank/DDBJ whole genome shotgun (WGS) entry which is preliminary data.</text>
</comment>
<gene>
    <name evidence="1" type="ORF">NQ317_011399</name>
</gene>
<proteinExistence type="predicted"/>
<evidence type="ECO:0000313" key="2">
    <source>
        <dbReference type="Proteomes" id="UP001162164"/>
    </source>
</evidence>